<dbReference type="PIRSF" id="PIRSF002741">
    <property type="entry name" value="MppA"/>
    <property type="match status" value="1"/>
</dbReference>
<dbReference type="Proteomes" id="UP000183635">
    <property type="component" value="Unassembled WGS sequence"/>
</dbReference>
<evidence type="ECO:0000313" key="7">
    <source>
        <dbReference type="EMBL" id="SFH64862.1"/>
    </source>
</evidence>
<evidence type="ECO:0000256" key="1">
    <source>
        <dbReference type="ARBA" id="ARBA00004418"/>
    </source>
</evidence>
<feature type="signal peptide" evidence="5">
    <location>
        <begin position="1"/>
        <end position="20"/>
    </location>
</feature>
<evidence type="ECO:0000259" key="6">
    <source>
        <dbReference type="Pfam" id="PF00496"/>
    </source>
</evidence>
<dbReference type="GO" id="GO:0015833">
    <property type="term" value="P:peptide transport"/>
    <property type="evidence" value="ECO:0007669"/>
    <property type="project" value="TreeGrafter"/>
</dbReference>
<sequence length="534" mass="58892">MTRLFLTAALSCALALPALAAQPAEGEKLAQNQDYAFRLSDAITTLDPQKTGDSEGAEITRQLFEGLLNQDAAGAPVPGVATGFELSEDRRTYTFHLRPEARWSNGDPVTAADFVHAWRRLADPATGSEYAWFIELMHVENASAVVKGRKKPEELGVKAVDDHTLVVRLTVPTPYFPKLVTHGATFPVNRASLAAGGDDWTAAEKLVGNGAYVLKSHELGVQIGMEKNPRYWDAGHVVMSHVKALTVTDADAALSRYEAGELDRVPIPAGQYASLRQRFPDQAVSIPRSCTYAYLFNLGDKGPKALKDLRVRKALSYAMPRETVVRQILQDGQRPAYGWTPGTIEGFLAPEPDQAGWTPAERLDKARALLAEAGYGPGKPLKLTLTFNSDETHEKIALAAQQAYAQLGVELALDQVAWKIHADRLLAGDFQLARYGWCSDYDEASSFLDYFRATGLNYGRYANPEFDRLMEQSRTAPDPNRPYAAAERILAEDMPLIPIYHYAGAELIRDDIRGLPTAKAPNAWYAKDLYRIRK</sequence>
<dbReference type="EMBL" id="FOPU01000024">
    <property type="protein sequence ID" value="SFH64862.1"/>
    <property type="molecule type" value="Genomic_DNA"/>
</dbReference>
<dbReference type="FunFam" id="3.90.76.10:FF:000001">
    <property type="entry name" value="Oligopeptide ABC transporter substrate-binding protein"/>
    <property type="match status" value="1"/>
</dbReference>
<dbReference type="Pfam" id="PF00496">
    <property type="entry name" value="SBP_bac_5"/>
    <property type="match status" value="1"/>
</dbReference>
<name>A0A1I3BRG3_9RHOB</name>
<comment type="subcellular location">
    <subcellularLocation>
        <location evidence="1">Periplasm</location>
    </subcellularLocation>
</comment>
<proteinExistence type="inferred from homology"/>
<dbReference type="AlphaFoldDB" id="A0A1I3BRG3"/>
<dbReference type="OrthoDB" id="9803988at2"/>
<dbReference type="InterPro" id="IPR000914">
    <property type="entry name" value="SBP_5_dom"/>
</dbReference>
<dbReference type="PANTHER" id="PTHR30290:SF10">
    <property type="entry name" value="PERIPLASMIC OLIGOPEPTIDE-BINDING PROTEIN-RELATED"/>
    <property type="match status" value="1"/>
</dbReference>
<dbReference type="GO" id="GO:0043190">
    <property type="term" value="C:ATP-binding cassette (ABC) transporter complex"/>
    <property type="evidence" value="ECO:0007669"/>
    <property type="project" value="InterPro"/>
</dbReference>
<organism evidence="7 8">
    <name type="scientific">Paracoccus aminovorans</name>
    <dbReference type="NCBI Taxonomy" id="34004"/>
    <lineage>
        <taxon>Bacteria</taxon>
        <taxon>Pseudomonadati</taxon>
        <taxon>Pseudomonadota</taxon>
        <taxon>Alphaproteobacteria</taxon>
        <taxon>Rhodobacterales</taxon>
        <taxon>Paracoccaceae</taxon>
        <taxon>Paracoccus</taxon>
    </lineage>
</organism>
<feature type="chain" id="PRO_5010344031" evidence="5">
    <location>
        <begin position="21"/>
        <end position="534"/>
    </location>
</feature>
<reference evidence="7 8" key="1">
    <citation type="submission" date="2016-10" db="EMBL/GenBank/DDBJ databases">
        <authorList>
            <person name="de Groot N.N."/>
        </authorList>
    </citation>
    <scope>NUCLEOTIDE SEQUENCE [LARGE SCALE GENOMIC DNA]</scope>
    <source>
        <strain evidence="7 8">DSM 8537</strain>
    </source>
</reference>
<protein>
    <submittedName>
        <fullName evidence="7">Oligopeptide transport system substrate-binding protein</fullName>
    </submittedName>
</protein>
<feature type="domain" description="Solute-binding protein family 5" evidence="6">
    <location>
        <begin position="76"/>
        <end position="454"/>
    </location>
</feature>
<dbReference type="GO" id="GO:0030288">
    <property type="term" value="C:outer membrane-bounded periplasmic space"/>
    <property type="evidence" value="ECO:0007669"/>
    <property type="project" value="TreeGrafter"/>
</dbReference>
<evidence type="ECO:0000256" key="3">
    <source>
        <dbReference type="ARBA" id="ARBA00022448"/>
    </source>
</evidence>
<gene>
    <name evidence="7" type="ORF">SAMN04488021_12418</name>
</gene>
<keyword evidence="4 5" id="KW-0732">Signal</keyword>
<evidence type="ECO:0000313" key="8">
    <source>
        <dbReference type="Proteomes" id="UP000183635"/>
    </source>
</evidence>
<dbReference type="SUPFAM" id="SSF53850">
    <property type="entry name" value="Periplasmic binding protein-like II"/>
    <property type="match status" value="1"/>
</dbReference>
<accession>A0A1I3BRG3</accession>
<keyword evidence="8" id="KW-1185">Reference proteome</keyword>
<evidence type="ECO:0000256" key="4">
    <source>
        <dbReference type="ARBA" id="ARBA00022729"/>
    </source>
</evidence>
<dbReference type="CDD" id="cd08504">
    <property type="entry name" value="PBP2_OppA"/>
    <property type="match status" value="1"/>
</dbReference>
<evidence type="ECO:0000256" key="2">
    <source>
        <dbReference type="ARBA" id="ARBA00005695"/>
    </source>
</evidence>
<dbReference type="InterPro" id="IPR030678">
    <property type="entry name" value="Peptide/Ni-bd"/>
</dbReference>
<dbReference type="Gene3D" id="3.40.190.10">
    <property type="entry name" value="Periplasmic binding protein-like II"/>
    <property type="match status" value="1"/>
</dbReference>
<keyword evidence="3" id="KW-0813">Transport</keyword>
<dbReference type="GO" id="GO:1904680">
    <property type="term" value="F:peptide transmembrane transporter activity"/>
    <property type="evidence" value="ECO:0007669"/>
    <property type="project" value="TreeGrafter"/>
</dbReference>
<comment type="similarity">
    <text evidence="2">Belongs to the bacterial solute-binding protein 5 family.</text>
</comment>
<dbReference type="RefSeq" id="WP_074968821.1">
    <property type="nucleotide sequence ID" value="NZ_CBCRYP010000024.1"/>
</dbReference>
<dbReference type="STRING" id="34004.SAMN04488021_12418"/>
<dbReference type="PANTHER" id="PTHR30290">
    <property type="entry name" value="PERIPLASMIC BINDING COMPONENT OF ABC TRANSPORTER"/>
    <property type="match status" value="1"/>
</dbReference>
<dbReference type="Gene3D" id="3.10.105.10">
    <property type="entry name" value="Dipeptide-binding Protein, Domain 3"/>
    <property type="match status" value="1"/>
</dbReference>
<dbReference type="InterPro" id="IPR039424">
    <property type="entry name" value="SBP_5"/>
</dbReference>
<evidence type="ECO:0000256" key="5">
    <source>
        <dbReference type="SAM" id="SignalP"/>
    </source>
</evidence>
<dbReference type="Gene3D" id="3.90.76.10">
    <property type="entry name" value="Dipeptide-binding Protein, Domain 1"/>
    <property type="match status" value="1"/>
</dbReference>